<evidence type="ECO:0000313" key="12">
    <source>
        <dbReference type="Proteomes" id="UP000249499"/>
    </source>
</evidence>
<dbReference type="PANTHER" id="PTHR30614">
    <property type="entry name" value="MEMBRANE COMPONENT OF AMINO ACID ABC TRANSPORTER"/>
    <property type="match status" value="1"/>
</dbReference>
<accession>A0AAF1K8Y7</accession>
<evidence type="ECO:0000256" key="2">
    <source>
        <dbReference type="ARBA" id="ARBA00010072"/>
    </source>
</evidence>
<feature type="transmembrane region" description="Helical" evidence="9">
    <location>
        <begin position="23"/>
        <end position="44"/>
    </location>
</feature>
<keyword evidence="11" id="KW-0614">Plasmid</keyword>
<dbReference type="PROSITE" id="PS50928">
    <property type="entry name" value="ABC_TM1"/>
    <property type="match status" value="1"/>
</dbReference>
<reference evidence="12" key="2">
    <citation type="journal article" date="2023" name="MicrobiologyOpen">
        <title>Genomics of the tumorigenes clade of the family Rhizobiaceae and description of Rhizobium rhododendri sp. nov.</title>
        <authorList>
            <person name="Kuzmanovic N."/>
            <person name="diCenzo G.C."/>
            <person name="Bunk B."/>
            <person name="Sproeer C."/>
            <person name="Fruehling A."/>
            <person name="Neumann-Schaal M."/>
            <person name="Overmann J."/>
            <person name="Smalla K."/>
        </authorList>
    </citation>
    <scope>NUCLEOTIDE SEQUENCE [LARGE SCALE GENOMIC DNA]</scope>
    <source>
        <strain evidence="12">1078</strain>
        <plasmid evidence="12">pRt1078</plasmid>
    </source>
</reference>
<evidence type="ECO:0000256" key="8">
    <source>
        <dbReference type="ARBA" id="ARBA00023136"/>
    </source>
</evidence>
<dbReference type="PANTHER" id="PTHR30614:SF0">
    <property type="entry name" value="L-CYSTINE TRANSPORT SYSTEM PERMEASE PROTEIN TCYL"/>
    <property type="match status" value="1"/>
</dbReference>
<organism evidence="11 12">
    <name type="scientific">Rhizobium tumorigenes</name>
    <dbReference type="NCBI Taxonomy" id="2041385"/>
    <lineage>
        <taxon>Bacteria</taxon>
        <taxon>Pseudomonadati</taxon>
        <taxon>Pseudomonadota</taxon>
        <taxon>Alphaproteobacteria</taxon>
        <taxon>Hyphomicrobiales</taxon>
        <taxon>Rhizobiaceae</taxon>
        <taxon>Rhizobium/Agrobacterium group</taxon>
        <taxon>Rhizobium</taxon>
    </lineage>
</organism>
<dbReference type="InterPro" id="IPR010065">
    <property type="entry name" value="AA_ABC_transptr_permease_3TM"/>
</dbReference>
<evidence type="ECO:0000256" key="7">
    <source>
        <dbReference type="ARBA" id="ARBA00022989"/>
    </source>
</evidence>
<dbReference type="AlphaFoldDB" id="A0AAF1K8Y7"/>
<keyword evidence="5 9" id="KW-0812">Transmembrane</keyword>
<feature type="transmembrane region" description="Helical" evidence="9">
    <location>
        <begin position="56"/>
        <end position="75"/>
    </location>
</feature>
<dbReference type="GO" id="GO:0043190">
    <property type="term" value="C:ATP-binding cassette (ABC) transporter complex"/>
    <property type="evidence" value="ECO:0007669"/>
    <property type="project" value="InterPro"/>
</dbReference>
<reference evidence="11 12" key="1">
    <citation type="journal article" date="2018" name="Sci. Rep.">
        <title>Rhizobium tumorigenes sp. nov., a novel plant tumorigenic bacterium isolated from cane gall tumors on thornless blackberry.</title>
        <authorList>
            <person name="Kuzmanovi N."/>
            <person name="Smalla K."/>
            <person name="Gronow S."/>
            <person name="PuBawska J."/>
        </authorList>
    </citation>
    <scope>NUCLEOTIDE SEQUENCE [LARGE SCALE GENOMIC DNA]</scope>
    <source>
        <strain evidence="11 12">1078</strain>
    </source>
</reference>
<dbReference type="InterPro" id="IPR035906">
    <property type="entry name" value="MetI-like_sf"/>
</dbReference>
<evidence type="ECO:0000259" key="10">
    <source>
        <dbReference type="PROSITE" id="PS50928"/>
    </source>
</evidence>
<dbReference type="KEGG" id="rtu:PR017_18120"/>
<feature type="transmembrane region" description="Helical" evidence="9">
    <location>
        <begin position="187"/>
        <end position="209"/>
    </location>
</feature>
<evidence type="ECO:0000256" key="5">
    <source>
        <dbReference type="ARBA" id="ARBA00022692"/>
    </source>
</evidence>
<evidence type="ECO:0000313" key="11">
    <source>
        <dbReference type="EMBL" id="WFR97829.1"/>
    </source>
</evidence>
<evidence type="ECO:0000256" key="3">
    <source>
        <dbReference type="ARBA" id="ARBA00022448"/>
    </source>
</evidence>
<dbReference type="Proteomes" id="UP000249499">
    <property type="component" value="Plasmid pRt1078"/>
</dbReference>
<protein>
    <submittedName>
        <fullName evidence="11">Amino acid ABC transporter permease</fullName>
    </submittedName>
</protein>
<dbReference type="EMBL" id="CP117256">
    <property type="protein sequence ID" value="WFR97829.1"/>
    <property type="molecule type" value="Genomic_DNA"/>
</dbReference>
<evidence type="ECO:0000256" key="6">
    <source>
        <dbReference type="ARBA" id="ARBA00022970"/>
    </source>
</evidence>
<dbReference type="Pfam" id="PF00528">
    <property type="entry name" value="BPD_transp_1"/>
    <property type="match status" value="1"/>
</dbReference>
<keyword evidence="12" id="KW-1185">Reference proteome</keyword>
<dbReference type="InterPro" id="IPR043429">
    <property type="entry name" value="ArtM/GltK/GlnP/TcyL/YhdX-like"/>
</dbReference>
<dbReference type="Gene3D" id="1.10.3720.10">
    <property type="entry name" value="MetI-like"/>
    <property type="match status" value="1"/>
</dbReference>
<feature type="domain" description="ABC transmembrane type-1" evidence="10">
    <location>
        <begin position="17"/>
        <end position="203"/>
    </location>
</feature>
<dbReference type="SUPFAM" id="SSF161098">
    <property type="entry name" value="MetI-like"/>
    <property type="match status" value="1"/>
</dbReference>
<feature type="transmembrane region" description="Helical" evidence="9">
    <location>
        <begin position="87"/>
        <end position="106"/>
    </location>
</feature>
<evidence type="ECO:0000256" key="1">
    <source>
        <dbReference type="ARBA" id="ARBA00004429"/>
    </source>
</evidence>
<comment type="subcellular location">
    <subcellularLocation>
        <location evidence="1">Cell inner membrane</location>
        <topology evidence="1">Multi-pass membrane protein</topology>
    </subcellularLocation>
    <subcellularLocation>
        <location evidence="9">Cell membrane</location>
        <topology evidence="9">Multi-pass membrane protein</topology>
    </subcellularLocation>
</comment>
<geneLocation type="plasmid" evidence="11 12">
    <name>pRt1078</name>
</geneLocation>
<dbReference type="CDD" id="cd06261">
    <property type="entry name" value="TM_PBP2"/>
    <property type="match status" value="1"/>
</dbReference>
<dbReference type="GO" id="GO:0022857">
    <property type="term" value="F:transmembrane transporter activity"/>
    <property type="evidence" value="ECO:0007669"/>
    <property type="project" value="InterPro"/>
</dbReference>
<keyword evidence="8 9" id="KW-0472">Membrane</keyword>
<keyword evidence="6" id="KW-0029">Amino-acid transport</keyword>
<keyword evidence="4" id="KW-1003">Cell membrane</keyword>
<evidence type="ECO:0000256" key="4">
    <source>
        <dbReference type="ARBA" id="ARBA00022475"/>
    </source>
</evidence>
<sequence length="216" mass="22665">MDEALPGLIVTALLKGALVTVEVTVGALIVALGIGLTLATISALTKCRLLQAGIRLYVELLRNVPSLTFLFLLYFGLASLGVRLSSMGAAVLGLGMIGGAVTVDIFRSGFLSVEVGQREAAASSGLTPFLAFRLIVLPQGLRLALPSIGNYAVALIKDTSLVAAIAAPELMFNARQLVNETFETAAIYGSAAMVYLVLTGVMAQSVSFFERRLESQ</sequence>
<gene>
    <name evidence="11" type="ORF">PR017_18120</name>
</gene>
<name>A0AAF1K8Y7_9HYPH</name>
<comment type="similarity">
    <text evidence="2">Belongs to the binding-protein-dependent transport system permease family. HisMQ subfamily.</text>
</comment>
<dbReference type="InterPro" id="IPR000515">
    <property type="entry name" value="MetI-like"/>
</dbReference>
<dbReference type="GO" id="GO:0006865">
    <property type="term" value="P:amino acid transport"/>
    <property type="evidence" value="ECO:0007669"/>
    <property type="project" value="UniProtKB-KW"/>
</dbReference>
<keyword evidence="3 9" id="KW-0813">Transport</keyword>
<proteinExistence type="inferred from homology"/>
<dbReference type="RefSeq" id="WP_111217336.1">
    <property type="nucleotide sequence ID" value="NZ_CP117256.1"/>
</dbReference>
<evidence type="ECO:0000256" key="9">
    <source>
        <dbReference type="RuleBase" id="RU363032"/>
    </source>
</evidence>
<keyword evidence="7 9" id="KW-1133">Transmembrane helix</keyword>
<dbReference type="NCBIfam" id="TIGR01726">
    <property type="entry name" value="HEQRo_perm_3TM"/>
    <property type="match status" value="1"/>
</dbReference>